<dbReference type="InterPro" id="IPR043502">
    <property type="entry name" value="DNA/RNA_pol_sf"/>
</dbReference>
<evidence type="ECO:0000313" key="3">
    <source>
        <dbReference type="EMBL" id="KAF4686465.1"/>
    </source>
</evidence>
<dbReference type="Pfam" id="PF00078">
    <property type="entry name" value="RVT_1"/>
    <property type="match status" value="1"/>
</dbReference>
<feature type="region of interest" description="Disordered" evidence="1">
    <location>
        <begin position="309"/>
        <end position="353"/>
    </location>
</feature>
<dbReference type="Gene3D" id="3.30.70.270">
    <property type="match status" value="1"/>
</dbReference>
<dbReference type="InterPro" id="IPR052055">
    <property type="entry name" value="Hepadnavirus_pol/RT"/>
</dbReference>
<protein>
    <recommendedName>
        <fullName evidence="2">Reverse transcriptase domain-containing protein</fullName>
    </recommendedName>
</protein>
<dbReference type="AlphaFoldDB" id="A0A7J6NRL8"/>
<organism evidence="3 4">
    <name type="scientific">Perkinsus olseni</name>
    <name type="common">Perkinsus atlanticus</name>
    <dbReference type="NCBI Taxonomy" id="32597"/>
    <lineage>
        <taxon>Eukaryota</taxon>
        <taxon>Sar</taxon>
        <taxon>Alveolata</taxon>
        <taxon>Perkinsozoa</taxon>
        <taxon>Perkinsea</taxon>
        <taxon>Perkinsida</taxon>
        <taxon>Perkinsidae</taxon>
        <taxon>Perkinsus</taxon>
    </lineage>
</organism>
<dbReference type="PANTHER" id="PTHR33050">
    <property type="entry name" value="REVERSE TRANSCRIPTASE DOMAIN-CONTAINING PROTEIN"/>
    <property type="match status" value="1"/>
</dbReference>
<comment type="caution">
    <text evidence="3">The sequence shown here is derived from an EMBL/GenBank/DDBJ whole genome shotgun (WGS) entry which is preliminary data.</text>
</comment>
<dbReference type="Gene3D" id="3.10.10.10">
    <property type="entry name" value="HIV Type 1 Reverse Transcriptase, subunit A, domain 1"/>
    <property type="match status" value="1"/>
</dbReference>
<dbReference type="InterPro" id="IPR043128">
    <property type="entry name" value="Rev_trsase/Diguanyl_cyclase"/>
</dbReference>
<accession>A0A7J6NRL8</accession>
<dbReference type="CDD" id="cd09275">
    <property type="entry name" value="RNase_HI_RT_DIRS1"/>
    <property type="match status" value="1"/>
</dbReference>
<dbReference type="EMBL" id="JABANP010000221">
    <property type="protein sequence ID" value="KAF4686465.1"/>
    <property type="molecule type" value="Genomic_DNA"/>
</dbReference>
<dbReference type="PANTHER" id="PTHR33050:SF7">
    <property type="entry name" value="RIBONUCLEASE H"/>
    <property type="match status" value="1"/>
</dbReference>
<dbReference type="Proteomes" id="UP000541610">
    <property type="component" value="Unassembled WGS sequence"/>
</dbReference>
<evidence type="ECO:0000313" key="4">
    <source>
        <dbReference type="Proteomes" id="UP000541610"/>
    </source>
</evidence>
<evidence type="ECO:0000256" key="1">
    <source>
        <dbReference type="SAM" id="MobiDB-lite"/>
    </source>
</evidence>
<feature type="compositionally biased region" description="Basic residues" evidence="1">
    <location>
        <begin position="315"/>
        <end position="327"/>
    </location>
</feature>
<name>A0A7J6NRL8_PEROL</name>
<gene>
    <name evidence="3" type="ORF">FOZ60_005270</name>
</gene>
<proteinExistence type="predicted"/>
<evidence type="ECO:0000259" key="2">
    <source>
        <dbReference type="PROSITE" id="PS50878"/>
    </source>
</evidence>
<dbReference type="OrthoDB" id="447083at2759"/>
<dbReference type="InterPro" id="IPR000477">
    <property type="entry name" value="RT_dom"/>
</dbReference>
<sequence length="1063" mass="116199">MANNEQQLSAVDTVITNIAQASPAAAAHLEAIKRAVNEFGLNTLTLFAAADETAVGKIATKVSPGDDDAAESAASLVRGVLNAAIKNANAQIEIFQLRDVQVERSRKTPALDLTKVCSEAQKAKLTFKVLPNTLPPAAVVKKILEQPFAYYDLAEFLFPSHVFDNDIETITTVTGEVVQRRRSDGKKEPLRNIGQWCECFIRYAVTLQLSDRGRKAVDFGTLYSYMAHVCAEFEEHPYQAVIQAEAKYRRTGAMAVASGVITMDKLFGEETYLRPRLDMEIGSVLSSREFTFGKGKGFGKAKGKGSYWGSGPFRGKGKGQAKGKGQRSHPYDGPKTLSPTQTSSSTGTEDKHAPAVDPFKLLRFYATTATEFRTHQKDKCSDDLSDGSAKPSACRWFQSDYSPQYGPQSPLPSLRSCLHDATRNVLADPGLRRRLLDWIQLPRENQSAETTTLHKLASTISSSADVLAQAWAAELNVSASASSTCSIRTDLLRALLLATKAHDELEDTLICDEIARGCHIGIDRPIQGTGLWPKDAGPKHTGYGLSISAASSWKNYRSCDPFTAEVMATLDDEVRKGHMQLCDEPPPGAVLTKLACVVKPSGAIRLIDDLRRSGVNERVRCDETIALSGLSAAAYLLCEMHRRTPKGEKLLWIESDISSAFRHIPVYAEDQKYLVNFVGGKYYKHLRLPFGLRCSPLLWCRLFAAVHRVTKRLLSDQVANGTGMIYVDDVGWVTSSSRALEVMVSILLVERSLGLNISYEKLHVTQTPHNLGYVWNLGDLTVTLPEDKRAKLLSDLCEVITSRSTAPIETALLDRVTGRLTWATQIAPMYSSELSPFYALQASARKHHLHCIRVGPAVVQSARVFLDLLQLPSMASTTASQLLGWVSPDDSGAVVVADASLTGLGGVVFPLGSPHLGPSSDNVEWFHVTYADEPLIESLVPGDLLTSSDIGPLELLASVIGVVRALTRGFTTVTVLSDNVATVACLNRRRATSIRMNETMRRLRLAWPSLGYSVLSQHIKGEMNNLADFLSRSSSAERGDALRTFGREVDTHPILQQLVLALA</sequence>
<dbReference type="SUPFAM" id="SSF56672">
    <property type="entry name" value="DNA/RNA polymerases"/>
    <property type="match status" value="1"/>
</dbReference>
<reference evidence="3 4" key="1">
    <citation type="submission" date="2020-04" db="EMBL/GenBank/DDBJ databases">
        <title>Perkinsus olseni comparative genomics.</title>
        <authorList>
            <person name="Bogema D.R."/>
        </authorList>
    </citation>
    <scope>NUCLEOTIDE SEQUENCE [LARGE SCALE GENOMIC DNA]</scope>
    <source>
        <strain evidence="3">00978-12</strain>
    </source>
</reference>
<dbReference type="PROSITE" id="PS50878">
    <property type="entry name" value="RT_POL"/>
    <property type="match status" value="1"/>
</dbReference>
<feature type="domain" description="Reverse transcriptase" evidence="2">
    <location>
        <begin position="578"/>
        <end position="775"/>
    </location>
</feature>
<feature type="compositionally biased region" description="Polar residues" evidence="1">
    <location>
        <begin position="337"/>
        <end position="347"/>
    </location>
</feature>